<dbReference type="GO" id="GO:0005743">
    <property type="term" value="C:mitochondrial inner membrane"/>
    <property type="evidence" value="ECO:0007669"/>
    <property type="project" value="UniProtKB-SubCell"/>
</dbReference>
<reference evidence="18" key="3">
    <citation type="submission" date="2025-09" db="UniProtKB">
        <authorList>
            <consortium name="Ensembl"/>
        </authorList>
    </citation>
    <scope>IDENTIFICATION</scope>
</reference>
<evidence type="ECO:0000256" key="16">
    <source>
        <dbReference type="ARBA" id="ARBA00046528"/>
    </source>
</evidence>
<evidence type="ECO:0000256" key="2">
    <source>
        <dbReference type="ARBA" id="ARBA00004434"/>
    </source>
</evidence>
<comment type="function">
    <text evidence="1">Accessory subunit of the mitochondrial membrane respiratory chain NADH dehydrogenase (Complex I), that is believed not to be involved in catalysis. Complex I functions in the transfer of electrons from NADH to the respiratory chain. The immediate electron acceptor for the enzyme is believed to be ubiquinone.</text>
</comment>
<protein>
    <recommendedName>
        <fullName evidence="4">NADH dehydrogenase [ubiquinone] 1 beta subcomplex subunit 11, mitochondrial</fullName>
    </recommendedName>
    <alternativeName>
        <fullName evidence="15">Complex I-ESSS</fullName>
    </alternativeName>
    <alternativeName>
        <fullName evidence="14">NADH-ubiquinone oxidoreductase ESSS subunit</fullName>
    </alternativeName>
</protein>
<organism evidence="18 19">
    <name type="scientific">Vombatus ursinus</name>
    <name type="common">Common wombat</name>
    <dbReference type="NCBI Taxonomy" id="29139"/>
    <lineage>
        <taxon>Eukaryota</taxon>
        <taxon>Metazoa</taxon>
        <taxon>Chordata</taxon>
        <taxon>Craniata</taxon>
        <taxon>Vertebrata</taxon>
        <taxon>Euteleostomi</taxon>
        <taxon>Mammalia</taxon>
        <taxon>Metatheria</taxon>
        <taxon>Diprotodontia</taxon>
        <taxon>Vombatidae</taxon>
        <taxon>Vombatus</taxon>
    </lineage>
</organism>
<feature type="transmembrane region" description="Helical" evidence="17">
    <location>
        <begin position="86"/>
        <end position="106"/>
    </location>
</feature>
<keyword evidence="12" id="KW-0496">Mitochondrion</keyword>
<evidence type="ECO:0000256" key="8">
    <source>
        <dbReference type="ARBA" id="ARBA00022792"/>
    </source>
</evidence>
<evidence type="ECO:0000313" key="19">
    <source>
        <dbReference type="Proteomes" id="UP000314987"/>
    </source>
</evidence>
<name>A0A4X2JZD9_VOMUR</name>
<evidence type="ECO:0000256" key="17">
    <source>
        <dbReference type="SAM" id="Phobius"/>
    </source>
</evidence>
<dbReference type="STRING" id="29139.ENSVURP00010003136"/>
<dbReference type="Proteomes" id="UP000314987">
    <property type="component" value="Unassembled WGS sequence"/>
</dbReference>
<evidence type="ECO:0000256" key="10">
    <source>
        <dbReference type="ARBA" id="ARBA00022982"/>
    </source>
</evidence>
<evidence type="ECO:0000256" key="9">
    <source>
        <dbReference type="ARBA" id="ARBA00022946"/>
    </source>
</evidence>
<keyword evidence="11 17" id="KW-1133">Transmembrane helix</keyword>
<evidence type="ECO:0000256" key="11">
    <source>
        <dbReference type="ARBA" id="ARBA00022989"/>
    </source>
</evidence>
<keyword evidence="19" id="KW-1185">Reference proteome</keyword>
<keyword evidence="9" id="KW-0809">Transit peptide</keyword>
<dbReference type="OMA" id="PLYVHYL"/>
<accession>A0A4X2JZD9</accession>
<dbReference type="Ensembl" id="ENSVURT00010003553.1">
    <property type="protein sequence ID" value="ENSVURP00010003136.1"/>
    <property type="gene ID" value="ENSVURG00010002527.1"/>
</dbReference>
<evidence type="ECO:0000256" key="5">
    <source>
        <dbReference type="ARBA" id="ARBA00022448"/>
    </source>
</evidence>
<evidence type="ECO:0000256" key="1">
    <source>
        <dbReference type="ARBA" id="ARBA00003195"/>
    </source>
</evidence>
<dbReference type="Pfam" id="PF10183">
    <property type="entry name" value="ESSS"/>
    <property type="match status" value="1"/>
</dbReference>
<evidence type="ECO:0000256" key="14">
    <source>
        <dbReference type="ARBA" id="ARBA00030753"/>
    </source>
</evidence>
<keyword evidence="7 17" id="KW-0812">Transmembrane</keyword>
<evidence type="ECO:0000256" key="7">
    <source>
        <dbReference type="ARBA" id="ARBA00022692"/>
    </source>
</evidence>
<reference evidence="19" key="1">
    <citation type="submission" date="2018-12" db="EMBL/GenBank/DDBJ databases">
        <authorList>
            <person name="Yazar S."/>
        </authorList>
    </citation>
    <scope>NUCLEOTIDE SEQUENCE [LARGE SCALE GENOMIC DNA]</scope>
</reference>
<comment type="subcellular location">
    <subcellularLocation>
        <location evidence="2">Mitochondrion inner membrane</location>
        <topology evidence="2">Single-pass membrane protein</topology>
    </subcellularLocation>
</comment>
<keyword evidence="8" id="KW-0999">Mitochondrion inner membrane</keyword>
<dbReference type="GeneTree" id="ENSGT00390000003022"/>
<dbReference type="PANTHER" id="PTHR13327:SF0">
    <property type="entry name" value="NADH DEHYDROGENASE [UBIQUINONE] 1 BETA SUBCOMPLEX SUBUNIT 11, MITOCHONDRIAL"/>
    <property type="match status" value="1"/>
</dbReference>
<dbReference type="InterPro" id="IPR019329">
    <property type="entry name" value="NADH_UbQ_OxRdtase_ESSS_su"/>
</dbReference>
<evidence type="ECO:0000313" key="18">
    <source>
        <dbReference type="Ensembl" id="ENSVURP00010003136.1"/>
    </source>
</evidence>
<dbReference type="AlphaFoldDB" id="A0A4X2JZD9"/>
<proteinExistence type="inferred from homology"/>
<keyword evidence="10" id="KW-0249">Electron transport</keyword>
<reference evidence="18" key="2">
    <citation type="submission" date="2025-08" db="UniProtKB">
        <authorList>
            <consortium name="Ensembl"/>
        </authorList>
    </citation>
    <scope>IDENTIFICATION</scope>
</reference>
<evidence type="ECO:0000256" key="13">
    <source>
        <dbReference type="ARBA" id="ARBA00023136"/>
    </source>
</evidence>
<comment type="subunit">
    <text evidence="16">Complex I is composed of 45 different subunits. Interacts with BCAP31.</text>
</comment>
<evidence type="ECO:0000256" key="4">
    <source>
        <dbReference type="ARBA" id="ARBA00018632"/>
    </source>
</evidence>
<evidence type="ECO:0000256" key="3">
    <source>
        <dbReference type="ARBA" id="ARBA00008915"/>
    </source>
</evidence>
<evidence type="ECO:0000256" key="12">
    <source>
        <dbReference type="ARBA" id="ARBA00023128"/>
    </source>
</evidence>
<dbReference type="PANTHER" id="PTHR13327">
    <property type="entry name" value="NADH-UBIQUINONE OXIDOREDUCTASE ESSS SUBUNIT, MITOCHONDRIAL PRECURSOR"/>
    <property type="match status" value="1"/>
</dbReference>
<comment type="similarity">
    <text evidence="3">Belongs to the complex I NDUFB11 subunit family.</text>
</comment>
<keyword evidence="6" id="KW-0679">Respiratory chain</keyword>
<evidence type="ECO:0000256" key="15">
    <source>
        <dbReference type="ARBA" id="ARBA00031387"/>
    </source>
</evidence>
<keyword evidence="5" id="KW-0813">Transport</keyword>
<evidence type="ECO:0000256" key="6">
    <source>
        <dbReference type="ARBA" id="ARBA00022660"/>
    </source>
</evidence>
<sequence length="147" mass="16866">MEAMRVIVSMAVAWGKQEGACHYSSLLAFHHDWSYSCLLTIKRQPLEPEVCSQEDPKAESDNLYERYLDSHSVDKDPVIDLWNMKVMLFLIFSVAIALVATFVTYLPDYKMKEWAGGEAELQEAQSLPFIDSNYFHLSKIILPDDDN</sequence>
<keyword evidence="13 17" id="KW-0472">Membrane</keyword>